<dbReference type="RefSeq" id="WP_193490020.1">
    <property type="nucleotide sequence ID" value="NZ_BAAAMC010000017.1"/>
</dbReference>
<gene>
    <name evidence="1" type="ORF">MMUR_36480</name>
</gene>
<sequence length="252" mass="27736">MTEPPPIRRWDPLRPLDLMSAVWSTAVAVPPVSTGAAAAHRTVFFTLRRMVVGRRITVRAAGSPVTMTVSEVESRLDVRRLSVGQLDDVRVEARDITWQASRFDHAAAVLHNVHVRPGTSPMLVAAPVELTLDVPTEALDDLVSTMVPLLAGTVGDDGVARLRFARRPGLGHVEVDAAVDGSALVLRGRSVTVGRWRLPVRTPACRVELPELPLDLRLTGVHFEPGLVRLSGALPQWRMELTRRHLEYLLEF</sequence>
<name>A0A7I9WP37_9MYCO</name>
<dbReference type="Pfam" id="PF11209">
    <property type="entry name" value="LmeA"/>
    <property type="match status" value="1"/>
</dbReference>
<dbReference type="AlphaFoldDB" id="A0A7I9WP37"/>
<evidence type="ECO:0000313" key="1">
    <source>
        <dbReference type="EMBL" id="GFG59512.1"/>
    </source>
</evidence>
<dbReference type="InterPro" id="IPR021373">
    <property type="entry name" value="DUF2993"/>
</dbReference>
<evidence type="ECO:0008006" key="3">
    <source>
        <dbReference type="Google" id="ProtNLM"/>
    </source>
</evidence>
<reference evidence="1 2" key="1">
    <citation type="journal article" date="2019" name="Emerg. Microbes Infect.">
        <title>Comprehensive subspecies identification of 175 nontuberculous mycobacteria species based on 7547 genomic profiles.</title>
        <authorList>
            <person name="Matsumoto Y."/>
            <person name="Kinjo T."/>
            <person name="Motooka D."/>
            <person name="Nabeya D."/>
            <person name="Jung N."/>
            <person name="Uechi K."/>
            <person name="Horii T."/>
            <person name="Iida T."/>
            <person name="Fujita J."/>
            <person name="Nakamura S."/>
        </authorList>
    </citation>
    <scope>NUCLEOTIDE SEQUENCE [LARGE SCALE GENOMIC DNA]</scope>
    <source>
        <strain evidence="1 2">JCM 13392</strain>
    </source>
</reference>
<dbReference type="EMBL" id="BLKT01000003">
    <property type="protein sequence ID" value="GFG59512.1"/>
    <property type="molecule type" value="Genomic_DNA"/>
</dbReference>
<accession>A0A7I9WP37</accession>
<organism evidence="1 2">
    <name type="scientific">Mycolicibacterium murale</name>
    <dbReference type="NCBI Taxonomy" id="182220"/>
    <lineage>
        <taxon>Bacteria</taxon>
        <taxon>Bacillati</taxon>
        <taxon>Actinomycetota</taxon>
        <taxon>Actinomycetes</taxon>
        <taxon>Mycobacteriales</taxon>
        <taxon>Mycobacteriaceae</taxon>
        <taxon>Mycolicibacterium</taxon>
    </lineage>
</organism>
<protein>
    <recommendedName>
        <fullName evidence="3">DUF2993 domain-containing protein</fullName>
    </recommendedName>
</protein>
<proteinExistence type="predicted"/>
<dbReference type="Proteomes" id="UP000465241">
    <property type="component" value="Unassembled WGS sequence"/>
</dbReference>
<comment type="caution">
    <text evidence="1">The sequence shown here is derived from an EMBL/GenBank/DDBJ whole genome shotgun (WGS) entry which is preliminary data.</text>
</comment>
<evidence type="ECO:0000313" key="2">
    <source>
        <dbReference type="Proteomes" id="UP000465241"/>
    </source>
</evidence>
<keyword evidence="2" id="KW-1185">Reference proteome</keyword>